<keyword evidence="3 6" id="KW-0812">Transmembrane</keyword>
<evidence type="ECO:0000256" key="3">
    <source>
        <dbReference type="ARBA" id="ARBA00022692"/>
    </source>
</evidence>
<dbReference type="SUPFAM" id="SSF103481">
    <property type="entry name" value="Multidrug resistance efflux transporter EmrE"/>
    <property type="match status" value="2"/>
</dbReference>
<protein>
    <recommendedName>
        <fullName evidence="6">WAT1-related protein</fullName>
    </recommendedName>
</protein>
<reference evidence="8" key="1">
    <citation type="submission" date="2023-10" db="EMBL/GenBank/DDBJ databases">
        <title>Chromosome-level genome of the transformable northern wattle, Acacia crassicarpa.</title>
        <authorList>
            <person name="Massaro I."/>
            <person name="Sinha N.R."/>
            <person name="Poethig S."/>
            <person name="Leichty A.R."/>
        </authorList>
    </citation>
    <scope>NUCLEOTIDE SEQUENCE</scope>
    <source>
        <strain evidence="8">Acra3RX</strain>
        <tissue evidence="8">Leaf</tissue>
    </source>
</reference>
<evidence type="ECO:0000256" key="5">
    <source>
        <dbReference type="ARBA" id="ARBA00023136"/>
    </source>
</evidence>
<feature type="transmembrane region" description="Helical" evidence="6">
    <location>
        <begin position="193"/>
        <end position="212"/>
    </location>
</feature>
<dbReference type="Proteomes" id="UP001293593">
    <property type="component" value="Unassembled WGS sequence"/>
</dbReference>
<feature type="transmembrane region" description="Helical" evidence="6">
    <location>
        <begin position="139"/>
        <end position="157"/>
    </location>
</feature>
<feature type="transmembrane region" description="Helical" evidence="6">
    <location>
        <begin position="107"/>
        <end position="127"/>
    </location>
</feature>
<gene>
    <name evidence="8" type="ORF">QN277_019841</name>
</gene>
<accession>A0AAE1JIJ1</accession>
<comment type="subcellular location">
    <subcellularLocation>
        <location evidence="1 6">Membrane</location>
        <topology evidence="1 6">Multi-pass membrane protein</topology>
    </subcellularLocation>
</comment>
<dbReference type="InterPro" id="IPR030184">
    <property type="entry name" value="WAT1-related"/>
</dbReference>
<dbReference type="Pfam" id="PF00892">
    <property type="entry name" value="EamA"/>
    <property type="match status" value="2"/>
</dbReference>
<comment type="similarity">
    <text evidence="2 6">Belongs to the drug/metabolite transporter (DMT) superfamily. Plant drug/metabolite exporter (P-DME) (TC 2.A.7.4) family.</text>
</comment>
<dbReference type="InterPro" id="IPR000620">
    <property type="entry name" value="EamA_dom"/>
</dbReference>
<feature type="transmembrane region" description="Helical" evidence="6">
    <location>
        <begin position="12"/>
        <end position="32"/>
    </location>
</feature>
<feature type="domain" description="EamA" evidence="7">
    <location>
        <begin position="194"/>
        <end position="332"/>
    </location>
</feature>
<keyword evidence="5 6" id="KW-0472">Membrane</keyword>
<sequence>MAAEVWNVVHGLKPAMLMVVVQVAFAGVNVLYKLAVNDGMNLRIVVAYRFIFATVFIAPVALILERKKRPKMTWKILFQSFLCGLFGGSLAQNLYLEALALTSATFASAMANLIPAITFIMAVCFRLESLNLRAAAGKAKITGTIIAISGAMILTFFKGAQIDTGSFHVTLMHHRNGHTASPQSSPSGGSNTLLGALCTMGSNFSYALWLIIQTKMSKSYPCHYSSTALMSFMGSLLSIAFALCLERDWTQWKLGWNVRLLTAAYSGIVVSGVMVVVMAWCMHMRGPLYVSAFNPLLLVFVALAGSFMLDEKLHLGSIIGGALIICGLYSVLWGKGKEMKKMNQLVPSDQGLHEIIVRSPTEDNKCALHNNNNNNSDVEEVVKDSDH</sequence>
<dbReference type="InterPro" id="IPR037185">
    <property type="entry name" value="EmrE-like"/>
</dbReference>
<dbReference type="GO" id="GO:0022857">
    <property type="term" value="F:transmembrane transporter activity"/>
    <property type="evidence" value="ECO:0007669"/>
    <property type="project" value="InterPro"/>
</dbReference>
<feature type="transmembrane region" description="Helical" evidence="6">
    <location>
        <begin position="44"/>
        <end position="64"/>
    </location>
</feature>
<keyword evidence="9" id="KW-1185">Reference proteome</keyword>
<feature type="transmembrane region" description="Helical" evidence="6">
    <location>
        <begin position="76"/>
        <end position="95"/>
    </location>
</feature>
<evidence type="ECO:0000313" key="8">
    <source>
        <dbReference type="EMBL" id="KAK4271101.1"/>
    </source>
</evidence>
<feature type="transmembrane region" description="Helical" evidence="6">
    <location>
        <begin position="263"/>
        <end position="281"/>
    </location>
</feature>
<proteinExistence type="inferred from homology"/>
<evidence type="ECO:0000259" key="7">
    <source>
        <dbReference type="Pfam" id="PF00892"/>
    </source>
</evidence>
<feature type="domain" description="EamA" evidence="7">
    <location>
        <begin position="15"/>
        <end position="146"/>
    </location>
</feature>
<evidence type="ECO:0000256" key="1">
    <source>
        <dbReference type="ARBA" id="ARBA00004141"/>
    </source>
</evidence>
<feature type="transmembrane region" description="Helical" evidence="6">
    <location>
        <begin position="315"/>
        <end position="334"/>
    </location>
</feature>
<comment type="caution">
    <text evidence="8">The sequence shown here is derived from an EMBL/GenBank/DDBJ whole genome shotgun (WGS) entry which is preliminary data.</text>
</comment>
<keyword evidence="4 6" id="KW-1133">Transmembrane helix</keyword>
<dbReference type="GO" id="GO:0016020">
    <property type="term" value="C:membrane"/>
    <property type="evidence" value="ECO:0007669"/>
    <property type="project" value="UniProtKB-SubCell"/>
</dbReference>
<name>A0AAE1JIJ1_9FABA</name>
<dbReference type="AlphaFoldDB" id="A0AAE1JIJ1"/>
<evidence type="ECO:0000256" key="2">
    <source>
        <dbReference type="ARBA" id="ARBA00007635"/>
    </source>
</evidence>
<dbReference type="PANTHER" id="PTHR31218">
    <property type="entry name" value="WAT1-RELATED PROTEIN"/>
    <property type="match status" value="1"/>
</dbReference>
<evidence type="ECO:0000256" key="6">
    <source>
        <dbReference type="RuleBase" id="RU363077"/>
    </source>
</evidence>
<organism evidence="8 9">
    <name type="scientific">Acacia crassicarpa</name>
    <name type="common">northern wattle</name>
    <dbReference type="NCBI Taxonomy" id="499986"/>
    <lineage>
        <taxon>Eukaryota</taxon>
        <taxon>Viridiplantae</taxon>
        <taxon>Streptophyta</taxon>
        <taxon>Embryophyta</taxon>
        <taxon>Tracheophyta</taxon>
        <taxon>Spermatophyta</taxon>
        <taxon>Magnoliopsida</taxon>
        <taxon>eudicotyledons</taxon>
        <taxon>Gunneridae</taxon>
        <taxon>Pentapetalae</taxon>
        <taxon>rosids</taxon>
        <taxon>fabids</taxon>
        <taxon>Fabales</taxon>
        <taxon>Fabaceae</taxon>
        <taxon>Caesalpinioideae</taxon>
        <taxon>mimosoid clade</taxon>
        <taxon>Acacieae</taxon>
        <taxon>Acacia</taxon>
    </lineage>
</organism>
<feature type="transmembrane region" description="Helical" evidence="6">
    <location>
        <begin position="288"/>
        <end position="309"/>
    </location>
</feature>
<evidence type="ECO:0000256" key="4">
    <source>
        <dbReference type="ARBA" id="ARBA00022989"/>
    </source>
</evidence>
<feature type="transmembrane region" description="Helical" evidence="6">
    <location>
        <begin position="224"/>
        <end position="243"/>
    </location>
</feature>
<evidence type="ECO:0000313" key="9">
    <source>
        <dbReference type="Proteomes" id="UP001293593"/>
    </source>
</evidence>
<dbReference type="EMBL" id="JAWXYG010000005">
    <property type="protein sequence ID" value="KAK4271101.1"/>
    <property type="molecule type" value="Genomic_DNA"/>
</dbReference>